<dbReference type="Pfam" id="PF00646">
    <property type="entry name" value="F-box"/>
    <property type="match status" value="1"/>
</dbReference>
<sequence>MEQRKIDGFNYEDRISQLPEALILEILSHLPMEVAVTTSVLSKQWQSLWKTLPKLSFDSCGPYQRKALLSQQAPVLQSLHLNICFDECTAIDTEKLIGIAFARNLRKLVLQVNYIEKFRFPTSFYNCETLDTLELKYSILLDVPTSSVCLKSLRTLHLFYVIFKDDASVMNLLSGCPNLENLNVHGNGHVKTFTIDVPSLQRLTIYNNDGSGQSCGGYVINAPSLKYWKIEVYTSLDFCLIEKVTDLWKANLIVDPQIINENLLESLTSVQRLSLRLLSPLEFKLPSGSIFYKLVYLELYTTYEPSWWKLLTLMLDGSPNLQVLKLSGKLGWRKDLVACGNSWNRPENVPECLLWNLETFVWDFYAWNREGEVEVAKYILINSNRLKRATFSSKHITDPKERDNMVEDLNSVVRASSSCQLLVR</sequence>
<organism evidence="2 3">
    <name type="scientific">Camelina sativa</name>
    <name type="common">False flax</name>
    <name type="synonym">Myagrum sativum</name>
    <dbReference type="NCBI Taxonomy" id="90675"/>
    <lineage>
        <taxon>Eukaryota</taxon>
        <taxon>Viridiplantae</taxon>
        <taxon>Streptophyta</taxon>
        <taxon>Embryophyta</taxon>
        <taxon>Tracheophyta</taxon>
        <taxon>Spermatophyta</taxon>
        <taxon>Magnoliopsida</taxon>
        <taxon>eudicotyledons</taxon>
        <taxon>Gunneridae</taxon>
        <taxon>Pentapetalae</taxon>
        <taxon>rosids</taxon>
        <taxon>malvids</taxon>
        <taxon>Brassicales</taxon>
        <taxon>Brassicaceae</taxon>
        <taxon>Camelineae</taxon>
        <taxon>Camelina</taxon>
    </lineage>
</organism>
<reference evidence="3" key="2">
    <citation type="submission" date="2025-08" db="UniProtKB">
        <authorList>
            <consortium name="RefSeq"/>
        </authorList>
    </citation>
    <scope>IDENTIFICATION</scope>
    <source>
        <tissue evidence="3">Leaf</tissue>
    </source>
</reference>
<dbReference type="InterPro" id="IPR006566">
    <property type="entry name" value="FBD"/>
</dbReference>
<evidence type="ECO:0000313" key="3">
    <source>
        <dbReference type="RefSeq" id="XP_010502642.1"/>
    </source>
</evidence>
<dbReference type="CDD" id="cd22160">
    <property type="entry name" value="F-box_AtFBL13-like"/>
    <property type="match status" value="1"/>
</dbReference>
<evidence type="ECO:0000313" key="2">
    <source>
        <dbReference type="Proteomes" id="UP000694864"/>
    </source>
</evidence>
<reference evidence="2" key="1">
    <citation type="journal article" date="2014" name="Nat. Commun.">
        <title>The emerging biofuel crop Camelina sativa retains a highly undifferentiated hexaploid genome structure.</title>
        <authorList>
            <person name="Kagale S."/>
            <person name="Koh C."/>
            <person name="Nixon J."/>
            <person name="Bollina V."/>
            <person name="Clarke W.E."/>
            <person name="Tuteja R."/>
            <person name="Spillane C."/>
            <person name="Robinson S.J."/>
            <person name="Links M.G."/>
            <person name="Clarke C."/>
            <person name="Higgins E.E."/>
            <person name="Huebert T."/>
            <person name="Sharpe A.G."/>
            <person name="Parkin I.A."/>
        </authorList>
    </citation>
    <scope>NUCLEOTIDE SEQUENCE [LARGE SCALE GENOMIC DNA]</scope>
    <source>
        <strain evidence="2">cv. DH55</strain>
    </source>
</reference>
<dbReference type="Pfam" id="PF08387">
    <property type="entry name" value="FBD"/>
    <property type="match status" value="1"/>
</dbReference>
<dbReference type="InterPro" id="IPR032675">
    <property type="entry name" value="LRR_dom_sf"/>
</dbReference>
<dbReference type="InterPro" id="IPR001810">
    <property type="entry name" value="F-box_dom"/>
</dbReference>
<dbReference type="PROSITE" id="PS50181">
    <property type="entry name" value="FBOX"/>
    <property type="match status" value="1"/>
</dbReference>
<dbReference type="SUPFAM" id="SSF81383">
    <property type="entry name" value="F-box domain"/>
    <property type="match status" value="1"/>
</dbReference>
<proteinExistence type="predicted"/>
<dbReference type="InterPro" id="IPR053781">
    <property type="entry name" value="F-box_AtFBL13-like"/>
</dbReference>
<dbReference type="Gene3D" id="1.20.1280.50">
    <property type="match status" value="1"/>
</dbReference>
<dbReference type="InterPro" id="IPR036047">
    <property type="entry name" value="F-box-like_dom_sf"/>
</dbReference>
<dbReference type="Pfam" id="PF24758">
    <property type="entry name" value="LRR_At5g56370"/>
    <property type="match status" value="1"/>
</dbReference>
<feature type="domain" description="F-box" evidence="1">
    <location>
        <begin position="12"/>
        <end position="60"/>
    </location>
</feature>
<dbReference type="GeneID" id="104779913"/>
<dbReference type="PANTHER" id="PTHR31900:SF34">
    <property type="entry name" value="EMB|CAB62440.1-RELATED"/>
    <property type="match status" value="1"/>
</dbReference>
<dbReference type="InterPro" id="IPR055411">
    <property type="entry name" value="LRR_FXL15/At3g58940/PEG3-like"/>
</dbReference>
<dbReference type="Proteomes" id="UP000694864">
    <property type="component" value="Chromosome 4"/>
</dbReference>
<dbReference type="SMART" id="SM00579">
    <property type="entry name" value="FBD"/>
    <property type="match status" value="1"/>
</dbReference>
<evidence type="ECO:0000259" key="1">
    <source>
        <dbReference type="PROSITE" id="PS50181"/>
    </source>
</evidence>
<dbReference type="RefSeq" id="XP_010502642.1">
    <property type="nucleotide sequence ID" value="XM_010504340.2"/>
</dbReference>
<dbReference type="PANTHER" id="PTHR31900">
    <property type="entry name" value="F-BOX/RNI SUPERFAMILY PROTEIN-RELATED"/>
    <property type="match status" value="1"/>
</dbReference>
<dbReference type="SUPFAM" id="SSF52047">
    <property type="entry name" value="RNI-like"/>
    <property type="match status" value="1"/>
</dbReference>
<dbReference type="Gene3D" id="3.80.10.10">
    <property type="entry name" value="Ribonuclease Inhibitor"/>
    <property type="match status" value="1"/>
</dbReference>
<gene>
    <name evidence="3" type="primary">LOC104779913</name>
</gene>
<protein>
    <submittedName>
        <fullName evidence="3">F-box/FBD/LRR-repeat protein At4g13965</fullName>
    </submittedName>
</protein>
<accession>A0ABM0YL20</accession>
<keyword evidence="2" id="KW-1185">Reference proteome</keyword>
<dbReference type="InterPro" id="IPR050232">
    <property type="entry name" value="FBL13/AtMIF1-like"/>
</dbReference>
<name>A0ABM0YL20_CAMSA</name>